<feature type="compositionally biased region" description="Basic and acidic residues" evidence="1">
    <location>
        <begin position="375"/>
        <end position="402"/>
    </location>
</feature>
<feature type="region of interest" description="Disordered" evidence="1">
    <location>
        <begin position="231"/>
        <end position="269"/>
    </location>
</feature>
<evidence type="ECO:0000313" key="2">
    <source>
        <dbReference type="EMBL" id="KAF5841321.1"/>
    </source>
</evidence>
<feature type="compositionally biased region" description="Pro residues" evidence="1">
    <location>
        <begin position="52"/>
        <end position="61"/>
    </location>
</feature>
<feature type="region of interest" description="Disordered" evidence="1">
    <location>
        <begin position="335"/>
        <end position="426"/>
    </location>
</feature>
<protein>
    <submittedName>
        <fullName evidence="2">Uncharacterized protein</fullName>
    </submittedName>
</protein>
<keyword evidence="3" id="KW-1185">Reference proteome</keyword>
<evidence type="ECO:0000256" key="1">
    <source>
        <dbReference type="SAM" id="MobiDB-lite"/>
    </source>
</evidence>
<evidence type="ECO:0000313" key="3">
    <source>
        <dbReference type="Proteomes" id="UP000815325"/>
    </source>
</evidence>
<reference evidence="2" key="1">
    <citation type="submission" date="2017-08" db="EMBL/GenBank/DDBJ databases">
        <authorList>
            <person name="Polle J.E."/>
            <person name="Barry K."/>
            <person name="Cushman J."/>
            <person name="Schmutz J."/>
            <person name="Tran D."/>
            <person name="Hathwaick L.T."/>
            <person name="Yim W.C."/>
            <person name="Jenkins J."/>
            <person name="Mckie-Krisberg Z.M."/>
            <person name="Prochnik S."/>
            <person name="Lindquist E."/>
            <person name="Dockter R.B."/>
            <person name="Adam C."/>
            <person name="Molina H."/>
            <person name="Bunkerborg J."/>
            <person name="Jin E."/>
            <person name="Buchheim M."/>
            <person name="Magnuson J."/>
        </authorList>
    </citation>
    <scope>NUCLEOTIDE SEQUENCE</scope>
    <source>
        <strain evidence="2">CCAP 19/18</strain>
    </source>
</reference>
<feature type="compositionally biased region" description="Basic and acidic residues" evidence="1">
    <location>
        <begin position="343"/>
        <end position="368"/>
    </location>
</feature>
<name>A0ABQ7H3C9_DUNSA</name>
<organism evidence="2 3">
    <name type="scientific">Dunaliella salina</name>
    <name type="common">Green alga</name>
    <name type="synonym">Protococcus salinus</name>
    <dbReference type="NCBI Taxonomy" id="3046"/>
    <lineage>
        <taxon>Eukaryota</taxon>
        <taxon>Viridiplantae</taxon>
        <taxon>Chlorophyta</taxon>
        <taxon>core chlorophytes</taxon>
        <taxon>Chlorophyceae</taxon>
        <taxon>CS clade</taxon>
        <taxon>Chlamydomonadales</taxon>
        <taxon>Dunaliellaceae</taxon>
        <taxon>Dunaliella</taxon>
    </lineage>
</organism>
<sequence length="616" mass="66591">MMHCPSFTPNLFYLDHGAAANDLYYRQQALRFLQISLASVLNLRGIEDGSPYMPPAPPAAPPSTSTDKQAASAAAPAPGSASVAHVAQPPAPMVSPSLEAALSARARRGNVAHDLSFFADSLCLHVQLEQGVKTKTQLVAERSVLVTLLAAVIGASADEKLAPIAAPFSRDICRHFGMLFASNKEPPPPPPAMFRHQQDSFHAAMPQGLRELDYRLFLDAIVEVLGDKGQQPMEGVEVPDSAGSGVKRAGESSGSGSGSTRHGKASPAVGGARPFWSYTSNCHNTHISCAADEPCYGWRALLWVVRGLPDHCVAEAAQLDASLAMLLRKALLGEQPAPSKAQEQNRDAGADERDKKQNEEGDGEKQAKEAPGVGKMKESKRGDAQGAGEGKEEREKAGRDQQAEPATMEEDAKQGQPGPGAHCSNLTASNEDIWMAAKAGVSTLLRAHNKVAKNTLHTGLRPLLTSFKSHWQLTLPILQGMARLLEMLSEWFSNTLGKRLLEHLCVWMSPEGPCGKGGNCAWRPGEEAAVAAHLMELFHLLPRQAAVFLETHEDEEKVEVEVDGKKETRRVVKNRLGLVVLTIELEERLANLRLMVPAPRVMTSPYRQPLTHFLNK</sequence>
<accession>A0ABQ7H3C9</accession>
<gene>
    <name evidence="2" type="ORF">DUNSADRAFT_13397</name>
</gene>
<feature type="region of interest" description="Disordered" evidence="1">
    <location>
        <begin position="52"/>
        <end position="85"/>
    </location>
</feature>
<comment type="caution">
    <text evidence="2">The sequence shown here is derived from an EMBL/GenBank/DDBJ whole genome shotgun (WGS) entry which is preliminary data.</text>
</comment>
<feature type="compositionally biased region" description="Low complexity" evidence="1">
    <location>
        <begin position="70"/>
        <end position="85"/>
    </location>
</feature>
<dbReference type="Proteomes" id="UP000815325">
    <property type="component" value="Unassembled WGS sequence"/>
</dbReference>
<proteinExistence type="predicted"/>
<dbReference type="EMBL" id="MU069488">
    <property type="protein sequence ID" value="KAF5841321.1"/>
    <property type="molecule type" value="Genomic_DNA"/>
</dbReference>
<dbReference type="Pfam" id="PF20206">
    <property type="entry name" value="Tra1_ring"/>
    <property type="match status" value="1"/>
</dbReference>
<dbReference type="InterPro" id="IPR046805">
    <property type="entry name" value="Tra1_ring"/>
</dbReference>